<dbReference type="GO" id="GO:0016491">
    <property type="term" value="F:oxidoreductase activity"/>
    <property type="evidence" value="ECO:0007669"/>
    <property type="project" value="UniProtKB-KW"/>
</dbReference>
<gene>
    <name evidence="6" type="ORF">JL811_05030</name>
</gene>
<dbReference type="InterPro" id="IPR029154">
    <property type="entry name" value="HIBADH-like_NADP-bd"/>
</dbReference>
<comment type="caution">
    <text evidence="6">The sequence shown here is derived from an EMBL/GenBank/DDBJ whole genome shotgun (WGS) entry which is preliminary data.</text>
</comment>
<dbReference type="InterPro" id="IPR015815">
    <property type="entry name" value="HIBADH-related"/>
</dbReference>
<feature type="domain" description="3-hydroxyisobutyrate dehydrogenase-like NAD-binding" evidence="5">
    <location>
        <begin position="165"/>
        <end position="277"/>
    </location>
</feature>
<dbReference type="AlphaFoldDB" id="A0A8K0Y089"/>
<dbReference type="SUPFAM" id="SSF51735">
    <property type="entry name" value="NAD(P)-binding Rossmann-fold domains"/>
    <property type="match status" value="1"/>
</dbReference>
<dbReference type="EMBL" id="JAESVN010000002">
    <property type="protein sequence ID" value="MBL4916577.1"/>
    <property type="molecule type" value="Genomic_DNA"/>
</dbReference>
<dbReference type="InterPro" id="IPR006115">
    <property type="entry name" value="6PGDH_NADP-bd"/>
</dbReference>
<dbReference type="PANTHER" id="PTHR43060:SF15">
    <property type="entry name" value="3-HYDROXYISOBUTYRATE DEHYDROGENASE-LIKE 1, MITOCHONDRIAL-RELATED"/>
    <property type="match status" value="1"/>
</dbReference>
<evidence type="ECO:0000313" key="6">
    <source>
        <dbReference type="EMBL" id="MBL4916577.1"/>
    </source>
</evidence>
<dbReference type="InterPro" id="IPR036291">
    <property type="entry name" value="NAD(P)-bd_dom_sf"/>
</dbReference>
<dbReference type="RefSeq" id="WP_202687406.1">
    <property type="nucleotide sequence ID" value="NZ_JAESVN010000002.1"/>
</dbReference>
<dbReference type="PIRSF" id="PIRSF000103">
    <property type="entry name" value="HIBADH"/>
    <property type="match status" value="1"/>
</dbReference>
<evidence type="ECO:0000259" key="5">
    <source>
        <dbReference type="Pfam" id="PF14833"/>
    </source>
</evidence>
<feature type="domain" description="6-phosphogluconate dehydrogenase NADP-binding" evidence="4">
    <location>
        <begin position="6"/>
        <end position="156"/>
    </location>
</feature>
<dbReference type="Gene3D" id="1.10.1040.10">
    <property type="entry name" value="N-(1-d-carboxylethyl)-l-norvaline Dehydrogenase, domain 2"/>
    <property type="match status" value="1"/>
</dbReference>
<dbReference type="Pfam" id="PF14833">
    <property type="entry name" value="NAD_binding_11"/>
    <property type="match status" value="1"/>
</dbReference>
<reference evidence="6" key="1">
    <citation type="submission" date="2021-01" db="EMBL/GenBank/DDBJ databases">
        <title>Tabrizicola alba sp. nov. a motile alkaliphilic bacterium isolated from a soda lake.</title>
        <authorList>
            <person name="Szuroczki S."/>
            <person name="Abbaszade G."/>
            <person name="Schumann P."/>
            <person name="Toth E."/>
        </authorList>
    </citation>
    <scope>NUCLEOTIDE SEQUENCE</scope>
    <source>
        <strain evidence="6">DMG-N-6</strain>
    </source>
</reference>
<dbReference type="Gene3D" id="3.40.50.720">
    <property type="entry name" value="NAD(P)-binding Rossmann-like Domain"/>
    <property type="match status" value="1"/>
</dbReference>
<sequence length="292" mass="30059">MDRDIVGFYGAGMMGGGMVRCLLKAGHPVRVTPNRSAAALAPLVEAGAEQVGSVEAVAQGAAVIVTCLPDADAMRALADRIAPLLGQGTLWIDTTTSDPEVTKDLAQRLAAQGVTLADAPVTGSPAQADAGGLASLVGCAEADFARIEAVVSRWSVSVRRFGDVGAGHSAKLLNNAVTQGTMVLLAASYGLARRAGVDWQALYDVMQVGAARSGTLEKAVGPALQGNFDGSRFSIANAEKDLRYGVTMMERLGEDCTILRAAQAQLAALKAAGHGDAFVSRQLELPISASKI</sequence>
<evidence type="ECO:0000256" key="3">
    <source>
        <dbReference type="PIRSR" id="PIRSR000103-1"/>
    </source>
</evidence>
<accession>A0A8K0Y089</accession>
<dbReference type="GO" id="GO:0051287">
    <property type="term" value="F:NAD binding"/>
    <property type="evidence" value="ECO:0007669"/>
    <property type="project" value="InterPro"/>
</dbReference>
<evidence type="ECO:0000256" key="1">
    <source>
        <dbReference type="ARBA" id="ARBA00023002"/>
    </source>
</evidence>
<keyword evidence="7" id="KW-1185">Reference proteome</keyword>
<dbReference type="GO" id="GO:0050661">
    <property type="term" value="F:NADP binding"/>
    <property type="evidence" value="ECO:0007669"/>
    <property type="project" value="InterPro"/>
</dbReference>
<keyword evidence="2" id="KW-0520">NAD</keyword>
<organism evidence="6 7">
    <name type="scientific">Szabonella alba</name>
    <dbReference type="NCBI Taxonomy" id="2804194"/>
    <lineage>
        <taxon>Bacteria</taxon>
        <taxon>Pseudomonadati</taxon>
        <taxon>Pseudomonadota</taxon>
        <taxon>Alphaproteobacteria</taxon>
        <taxon>Rhodobacterales</taxon>
        <taxon>Paracoccaceae</taxon>
        <taxon>Szabonella</taxon>
    </lineage>
</organism>
<evidence type="ECO:0000313" key="7">
    <source>
        <dbReference type="Proteomes" id="UP000648908"/>
    </source>
</evidence>
<protein>
    <submittedName>
        <fullName evidence="6">NAD(P)-dependent oxidoreductase</fullName>
    </submittedName>
</protein>
<dbReference type="InterPro" id="IPR008927">
    <property type="entry name" value="6-PGluconate_DH-like_C_sf"/>
</dbReference>
<evidence type="ECO:0000256" key="2">
    <source>
        <dbReference type="ARBA" id="ARBA00023027"/>
    </source>
</evidence>
<dbReference type="SUPFAM" id="SSF48179">
    <property type="entry name" value="6-phosphogluconate dehydrogenase C-terminal domain-like"/>
    <property type="match status" value="1"/>
</dbReference>
<proteinExistence type="predicted"/>
<dbReference type="Pfam" id="PF03446">
    <property type="entry name" value="NAD_binding_2"/>
    <property type="match status" value="1"/>
</dbReference>
<dbReference type="PANTHER" id="PTHR43060">
    <property type="entry name" value="3-HYDROXYISOBUTYRATE DEHYDROGENASE-LIKE 1, MITOCHONDRIAL-RELATED"/>
    <property type="match status" value="1"/>
</dbReference>
<feature type="active site" evidence="3">
    <location>
        <position position="171"/>
    </location>
</feature>
<evidence type="ECO:0000259" key="4">
    <source>
        <dbReference type="Pfam" id="PF03446"/>
    </source>
</evidence>
<dbReference type="InterPro" id="IPR013328">
    <property type="entry name" value="6PGD_dom2"/>
</dbReference>
<keyword evidence="1" id="KW-0560">Oxidoreductase</keyword>
<dbReference type="Proteomes" id="UP000648908">
    <property type="component" value="Unassembled WGS sequence"/>
</dbReference>
<name>A0A8K0Y089_9RHOB</name>